<dbReference type="AlphaFoldDB" id="A0A3P7EFG3"/>
<proteinExistence type="predicted"/>
<dbReference type="OrthoDB" id="10262360at2759"/>
<sequence>MISAEIYITSYNMPKYLVNNDPSLPTWFQELRHVEKIMSIKEEIADKNLWHEEILKRTYGKNIGSLCAMFEYWCRFHLYEKSVGSIH</sequence>
<protein>
    <submittedName>
        <fullName evidence="1">Uncharacterized protein</fullName>
    </submittedName>
</protein>
<gene>
    <name evidence="1" type="ORF">WBA_LOCUS8275</name>
</gene>
<evidence type="ECO:0000313" key="1">
    <source>
        <dbReference type="EMBL" id="VDM14889.1"/>
    </source>
</evidence>
<name>A0A3P7EFG3_WUCBA</name>
<dbReference type="InParanoid" id="A0A3P7EFG3"/>
<dbReference type="Proteomes" id="UP000270924">
    <property type="component" value="Unassembled WGS sequence"/>
</dbReference>
<keyword evidence="2" id="KW-1185">Reference proteome</keyword>
<evidence type="ECO:0000313" key="2">
    <source>
        <dbReference type="Proteomes" id="UP000270924"/>
    </source>
</evidence>
<organism evidence="1 2">
    <name type="scientific">Wuchereria bancrofti</name>
    <dbReference type="NCBI Taxonomy" id="6293"/>
    <lineage>
        <taxon>Eukaryota</taxon>
        <taxon>Metazoa</taxon>
        <taxon>Ecdysozoa</taxon>
        <taxon>Nematoda</taxon>
        <taxon>Chromadorea</taxon>
        <taxon>Rhabditida</taxon>
        <taxon>Spirurina</taxon>
        <taxon>Spiruromorpha</taxon>
        <taxon>Filarioidea</taxon>
        <taxon>Onchocercidae</taxon>
        <taxon>Wuchereria</taxon>
    </lineage>
</organism>
<dbReference type="EMBL" id="UYWW01006723">
    <property type="protein sequence ID" value="VDM14889.1"/>
    <property type="molecule type" value="Genomic_DNA"/>
</dbReference>
<reference evidence="1 2" key="1">
    <citation type="submission" date="2018-11" db="EMBL/GenBank/DDBJ databases">
        <authorList>
            <consortium name="Pathogen Informatics"/>
        </authorList>
    </citation>
    <scope>NUCLEOTIDE SEQUENCE [LARGE SCALE GENOMIC DNA]</scope>
</reference>
<accession>A0A3P7EFG3</accession>